<dbReference type="Proteomes" id="UP000093346">
    <property type="component" value="Chromosome"/>
</dbReference>
<evidence type="ECO:0000313" key="1">
    <source>
        <dbReference type="EMBL" id="ANZ59343.1"/>
    </source>
</evidence>
<dbReference type="EMBL" id="CP014907">
    <property type="protein sequence ID" value="ANZ59343.1"/>
    <property type="molecule type" value="Genomic_DNA"/>
</dbReference>
<dbReference type="RefSeq" id="WP_065868708.1">
    <property type="nucleotide sequence ID" value="NZ_CP014907.1"/>
</dbReference>
<organism evidence="1 2">
    <name type="scientific">Fructilactobacillus lindneri</name>
    <dbReference type="NCBI Taxonomy" id="53444"/>
    <lineage>
        <taxon>Bacteria</taxon>
        <taxon>Bacillati</taxon>
        <taxon>Bacillota</taxon>
        <taxon>Bacilli</taxon>
        <taxon>Lactobacillales</taxon>
        <taxon>Lactobacillaceae</taxon>
        <taxon>Fructilactobacillus</taxon>
    </lineage>
</organism>
<evidence type="ECO:0008006" key="3">
    <source>
        <dbReference type="Google" id="ProtNLM"/>
    </source>
</evidence>
<dbReference type="KEGG" id="lle:AYR59_04650"/>
<protein>
    <recommendedName>
        <fullName evidence="3">HK97 gp10 family phage protein</fullName>
    </recommendedName>
</protein>
<name>A0AB33BIK5_9LACO</name>
<reference evidence="1 2" key="1">
    <citation type="submission" date="2016-03" db="EMBL/GenBank/DDBJ databases">
        <title>Pediococcus and Lactobacillus from brewery environment - whole genome sequencing and assembly.</title>
        <authorList>
            <person name="Behr J."/>
            <person name="Geissler A.J."/>
            <person name="Vogel R.F."/>
        </authorList>
    </citation>
    <scope>NUCLEOTIDE SEQUENCE [LARGE SCALE GENOMIC DNA]</scope>
    <source>
        <strain evidence="1 2">TMW 1.481</strain>
    </source>
</reference>
<proteinExistence type="predicted"/>
<dbReference type="InterPro" id="IPR010064">
    <property type="entry name" value="HK97-gp10_tail"/>
</dbReference>
<accession>A0AB33BIK5</accession>
<sequence length="139" mass="15531">MGLDEQMAEMMRKINRAVPTAEAKKQITKVGANKFADILQKNTRASHYQDRKLGKVKHLSDSIKVVNKDLDGVQNGNSTVGFEDASDSGINHGRIARFLNDGTSHHLKGDHFVDKARDESKDEVFQAMADKYQEGFKRG</sequence>
<dbReference type="AlphaFoldDB" id="A0AB33BIK5"/>
<dbReference type="Pfam" id="PF04883">
    <property type="entry name" value="HK97-gp10_like"/>
    <property type="match status" value="1"/>
</dbReference>
<evidence type="ECO:0000313" key="2">
    <source>
        <dbReference type="Proteomes" id="UP000093346"/>
    </source>
</evidence>
<gene>
    <name evidence="1" type="ORF">AYR59_04650</name>
</gene>
<dbReference type="NCBIfam" id="TIGR01725">
    <property type="entry name" value="phge_HK97_gp10"/>
    <property type="match status" value="1"/>
</dbReference>